<protein>
    <submittedName>
        <fullName evidence="2">Uncharacterized protein</fullName>
    </submittedName>
</protein>
<gene>
    <name evidence="2" type="ORF">LEMA_P087240.1</name>
</gene>
<accession>E5A790</accession>
<feature type="region of interest" description="Disordered" evidence="1">
    <location>
        <begin position="394"/>
        <end position="430"/>
    </location>
</feature>
<reference evidence="3" key="1">
    <citation type="journal article" date="2011" name="Nat. Commun.">
        <title>Effector diversification within compartments of the Leptosphaeria maculans genome affected by Repeat-Induced Point mutations.</title>
        <authorList>
            <person name="Rouxel T."/>
            <person name="Grandaubert J."/>
            <person name="Hane J.K."/>
            <person name="Hoede C."/>
            <person name="van de Wouw A.P."/>
            <person name="Couloux A."/>
            <person name="Dominguez V."/>
            <person name="Anthouard V."/>
            <person name="Bally P."/>
            <person name="Bourras S."/>
            <person name="Cozijnsen A.J."/>
            <person name="Ciuffetti L.M."/>
            <person name="Degrave A."/>
            <person name="Dilmaghani A."/>
            <person name="Duret L."/>
            <person name="Fudal I."/>
            <person name="Goodwin S.B."/>
            <person name="Gout L."/>
            <person name="Glaser N."/>
            <person name="Linglin J."/>
            <person name="Kema G.H.J."/>
            <person name="Lapalu N."/>
            <person name="Lawrence C.B."/>
            <person name="May K."/>
            <person name="Meyer M."/>
            <person name="Ollivier B."/>
            <person name="Poulain J."/>
            <person name="Schoch C.L."/>
            <person name="Simon A."/>
            <person name="Spatafora J.W."/>
            <person name="Stachowiak A."/>
            <person name="Turgeon B.G."/>
            <person name="Tyler B.M."/>
            <person name="Vincent D."/>
            <person name="Weissenbach J."/>
            <person name="Amselem J."/>
            <person name="Quesneville H."/>
            <person name="Oliver R.P."/>
            <person name="Wincker P."/>
            <person name="Balesdent M.-H."/>
            <person name="Howlett B.J."/>
        </authorList>
    </citation>
    <scope>NUCLEOTIDE SEQUENCE [LARGE SCALE GENOMIC DNA]</scope>
    <source>
        <strain evidence="3">JN3 / isolate v23.1.3 / race Av1-4-5-6-7-8</strain>
    </source>
</reference>
<name>E5A790_LEPMJ</name>
<dbReference type="STRING" id="985895.E5A790"/>
<evidence type="ECO:0000313" key="3">
    <source>
        <dbReference type="Proteomes" id="UP000002668"/>
    </source>
</evidence>
<dbReference type="VEuPathDB" id="FungiDB:LEMA_P087240.1"/>
<feature type="compositionally biased region" description="Polar residues" evidence="1">
    <location>
        <begin position="399"/>
        <end position="414"/>
    </location>
</feature>
<feature type="compositionally biased region" description="Basic residues" evidence="1">
    <location>
        <begin position="415"/>
        <end position="426"/>
    </location>
</feature>
<evidence type="ECO:0000256" key="1">
    <source>
        <dbReference type="SAM" id="MobiDB-lite"/>
    </source>
</evidence>
<dbReference type="Proteomes" id="UP000002668">
    <property type="component" value="Genome"/>
</dbReference>
<keyword evidence="3" id="KW-1185">Reference proteome</keyword>
<proteinExistence type="predicted"/>
<dbReference type="EMBL" id="FP929136">
    <property type="protein sequence ID" value="CBX99485.1"/>
    <property type="molecule type" value="Genomic_DNA"/>
</dbReference>
<dbReference type="OrthoDB" id="3789787at2759"/>
<sequence length="722" mass="80622">MWNWYPDTTYQGSKTFDSLEITATVTLAIFQISPTLPVFNSSTNSPYGIACNNNYPATFNVDGQKRISLENCLSGGGSSVILFIATRYANAHNTLQMNKEQALDNGFIFIDPFGTGMCSESNGSDAFTFHPHLHSKYLNQAFSLGDRLLTNRNVQPIVHTNFQSQQPTSTPTVQPLSMIPHLDQNIFQGHWGVSRPEQEIIPGLGQTDNVYLGYSWKTAWSDQHASASRQNIFDKANPAPQMEGKCHYTRIEQVKYKTTKFEDKLSMANKLLKPRRNITEELEQLLNLEIDSAPKTSCSTSASFPNIGSLSLLPPHLQQHTTTSFCKHGTIPALPANEISLMQANGSSSYKNLDPLPQTPTTRTEFTSPKHTTIHFDISALKAMSFNGNVPTPTKFDESLTTPQKAYTSPTFRPSTRKSRGRHHRTATPEQQTIREFMGGKPVFTMGMKEQDDRCLLFDFFQQIKHWATDYTVHLKSLDAEHIHGLANRPAIAGGLGESSKLSMLVTENDMLSAMIASIICRHIVTHAMDEHALHASGHPRSDTCEALAYRWSLLGANDYAAKQNLLLSQQQIYTKIKEDPNHRSWRAATASRLVFALISSLSGLLTTSLRPATLIERNHILTEIYIKGYRIGFRLRMAASRWSFQWPLSSAEFDPTAMVNESRLLYGDILRTMTAVMSDPRAHEVRFAVSPTVARSDFGKGGENRVVAHHAMVHITPKGCD</sequence>
<dbReference type="AlphaFoldDB" id="E5A790"/>
<dbReference type="InParanoid" id="E5A790"/>
<dbReference type="HOGENOM" id="CLU_383126_0_0_1"/>
<evidence type="ECO:0000313" key="2">
    <source>
        <dbReference type="EMBL" id="CBX99485.1"/>
    </source>
</evidence>
<organism evidence="2 3">
    <name type="scientific">Leptosphaeria maculans (strain JN3 / isolate v23.1.3 / race Av1-4-5-6-7-8)</name>
    <name type="common">Blackleg fungus</name>
    <name type="synonym">Phoma lingam</name>
    <dbReference type="NCBI Taxonomy" id="985895"/>
    <lineage>
        <taxon>Eukaryota</taxon>
        <taxon>Fungi</taxon>
        <taxon>Dikarya</taxon>
        <taxon>Ascomycota</taxon>
        <taxon>Pezizomycotina</taxon>
        <taxon>Dothideomycetes</taxon>
        <taxon>Pleosporomycetidae</taxon>
        <taxon>Pleosporales</taxon>
        <taxon>Pleosporineae</taxon>
        <taxon>Leptosphaeriaceae</taxon>
        <taxon>Plenodomus</taxon>
        <taxon>Plenodomus lingam/Leptosphaeria maculans species complex</taxon>
    </lineage>
</organism>
<dbReference type="eggNOG" id="ENOG502RB3K">
    <property type="taxonomic scope" value="Eukaryota"/>
</dbReference>